<dbReference type="PANTHER" id="PTHR13610">
    <property type="entry name" value="METHYLTRANSFERASE DOMAIN-CONTAINING PROTEIN"/>
    <property type="match status" value="1"/>
</dbReference>
<keyword evidence="5" id="KW-1185">Reference proteome</keyword>
<dbReference type="RefSeq" id="WP_187723609.1">
    <property type="nucleotide sequence ID" value="NZ_CP060783.1"/>
</dbReference>
<keyword evidence="1 4" id="KW-0489">Methyltransferase</keyword>
<dbReference type="PANTHER" id="PTHR13610:SF11">
    <property type="entry name" value="METHYLTRANSFERASE DOMAIN-CONTAINING PROTEIN"/>
    <property type="match status" value="1"/>
</dbReference>
<organism evidence="4 5">
    <name type="scientific">Diaphorobacter aerolatus</name>
    <dbReference type="NCBI Taxonomy" id="1288495"/>
    <lineage>
        <taxon>Bacteria</taxon>
        <taxon>Pseudomonadati</taxon>
        <taxon>Pseudomonadota</taxon>
        <taxon>Betaproteobacteria</taxon>
        <taxon>Burkholderiales</taxon>
        <taxon>Comamonadaceae</taxon>
        <taxon>Diaphorobacter</taxon>
    </lineage>
</organism>
<accession>A0A7H0GI13</accession>
<dbReference type="EMBL" id="CP060783">
    <property type="protein sequence ID" value="QNP47929.1"/>
    <property type="molecule type" value="Genomic_DNA"/>
</dbReference>
<evidence type="ECO:0000313" key="4">
    <source>
        <dbReference type="EMBL" id="QNP47929.1"/>
    </source>
</evidence>
<dbReference type="KEGG" id="daer:H9K75_17675"/>
<gene>
    <name evidence="4" type="ORF">H9K75_17675</name>
</gene>
<keyword evidence="2 4" id="KW-0808">Transferase</keyword>
<evidence type="ECO:0000256" key="1">
    <source>
        <dbReference type="ARBA" id="ARBA00022603"/>
    </source>
</evidence>
<dbReference type="InterPro" id="IPR029063">
    <property type="entry name" value="SAM-dependent_MTases_sf"/>
</dbReference>
<dbReference type="GO" id="GO:0016279">
    <property type="term" value="F:protein-lysine N-methyltransferase activity"/>
    <property type="evidence" value="ECO:0007669"/>
    <property type="project" value="InterPro"/>
</dbReference>
<dbReference type="Proteomes" id="UP000516028">
    <property type="component" value="Chromosome"/>
</dbReference>
<dbReference type="SUPFAM" id="SSF53335">
    <property type="entry name" value="S-adenosyl-L-methionine-dependent methyltransferases"/>
    <property type="match status" value="1"/>
</dbReference>
<keyword evidence="3" id="KW-0949">S-adenosyl-L-methionine</keyword>
<sequence length="207" mass="23252">MVELSKRRAREAGLQERATFEKADIFEMDFSRATVITMYLLPELNLKLRPKILQLKPGTRVASHDFLMGDWKPDETSRMGTSSVHLWIVPADVGGQWQLLLPGQSTLELTMDQTFQQFAGKANLDKMETTLRETQLLGDAVQFAFTDERGVLLRFRGKVSADRIEGTFDAGDVRGQPFTARREGKKAASLTGAIPYRADEVQSLDTQ</sequence>
<evidence type="ECO:0000256" key="3">
    <source>
        <dbReference type="ARBA" id="ARBA00022691"/>
    </source>
</evidence>
<dbReference type="Gene3D" id="3.40.50.150">
    <property type="entry name" value="Vaccinia Virus protein VP39"/>
    <property type="match status" value="1"/>
</dbReference>
<dbReference type="AlphaFoldDB" id="A0A7H0GI13"/>
<reference evidence="4 5" key="1">
    <citation type="submission" date="2020-08" db="EMBL/GenBank/DDBJ databases">
        <title>Genome sequence of Diaphorobacter aerolatus KACC 16536T.</title>
        <authorList>
            <person name="Hyun D.-W."/>
            <person name="Bae J.-W."/>
        </authorList>
    </citation>
    <scope>NUCLEOTIDE SEQUENCE [LARGE SCALE GENOMIC DNA]</scope>
    <source>
        <strain evidence="4 5">KACC 16536</strain>
    </source>
</reference>
<proteinExistence type="predicted"/>
<evidence type="ECO:0000256" key="2">
    <source>
        <dbReference type="ARBA" id="ARBA00022679"/>
    </source>
</evidence>
<name>A0A7H0GI13_9BURK</name>
<protein>
    <submittedName>
        <fullName evidence="4">Class I SAM-dependent methyltransferase</fullName>
    </submittedName>
</protein>
<evidence type="ECO:0000313" key="5">
    <source>
        <dbReference type="Proteomes" id="UP000516028"/>
    </source>
</evidence>
<dbReference type="GO" id="GO:0032259">
    <property type="term" value="P:methylation"/>
    <property type="evidence" value="ECO:0007669"/>
    <property type="project" value="UniProtKB-KW"/>
</dbReference>
<dbReference type="InterPro" id="IPR026170">
    <property type="entry name" value="FAM173A/B"/>
</dbReference>